<feature type="domain" description="PHD-type" evidence="6">
    <location>
        <begin position="3573"/>
        <end position="3627"/>
    </location>
</feature>
<dbReference type="GO" id="GO:0006357">
    <property type="term" value="P:regulation of transcription by RNA polymerase II"/>
    <property type="evidence" value="ECO:0007669"/>
    <property type="project" value="TreeGrafter"/>
</dbReference>
<feature type="compositionally biased region" description="Basic residues" evidence="5">
    <location>
        <begin position="5889"/>
        <end position="5898"/>
    </location>
</feature>
<feature type="compositionally biased region" description="Polar residues" evidence="5">
    <location>
        <begin position="1637"/>
        <end position="1652"/>
    </location>
</feature>
<feature type="compositionally biased region" description="Low complexity" evidence="5">
    <location>
        <begin position="6689"/>
        <end position="6704"/>
    </location>
</feature>
<feature type="compositionally biased region" description="Low complexity" evidence="5">
    <location>
        <begin position="1849"/>
        <end position="1866"/>
    </location>
</feature>
<dbReference type="InterPro" id="IPR034732">
    <property type="entry name" value="EPHD"/>
</dbReference>
<feature type="region of interest" description="Disordered" evidence="5">
    <location>
        <begin position="1988"/>
        <end position="2069"/>
    </location>
</feature>
<feature type="compositionally biased region" description="Basic and acidic residues" evidence="5">
    <location>
        <begin position="2829"/>
        <end position="2839"/>
    </location>
</feature>
<feature type="region of interest" description="Disordered" evidence="5">
    <location>
        <begin position="4756"/>
        <end position="4851"/>
    </location>
</feature>
<feature type="compositionally biased region" description="Basic and acidic residues" evidence="5">
    <location>
        <begin position="3109"/>
        <end position="3142"/>
    </location>
</feature>
<feature type="compositionally biased region" description="Basic and acidic residues" evidence="5">
    <location>
        <begin position="3337"/>
        <end position="3354"/>
    </location>
</feature>
<dbReference type="Proteomes" id="UP000221165">
    <property type="component" value="Unassembled WGS sequence"/>
</dbReference>
<sequence>MGPPLAATDAAVSAPASSSSVSGSLVENEGHTTAVSGNQLAPSTEVRGTSELGSSARTSPPVYSPCTQGSSRGESSCDPSLSGGAGLPSKGTSTTDQVPGSPSISLLSMLSYASSSPMLLSSQHTSSSPREGTEEPTGGGSNIPAMSDEETTSRGGRTADQEQSSPSGVGSASTRRSFVSSSSLTSSRMALPATQGSTEVSGNSRGLGGVKPGNGLVSKESCGAVHGSSLPSGDGSSSVPALPGIIPSSGGGDETSPATDAEGFLIPDPLPLPSTGSVSAGTAAAARTDQKKDEIATRGRRRSDSPQSGTAATQQTPSVPQATPTAALNGIPSSSLQALASSFATNPSSPIPPSLHTMMNNTFAAHNAAASALTSASLSPQPQPSPFQGVGGGASFPSAAAAAAALATSATLPAASPLPSSPQPSLVNVSSNLLNLAASGVVSSPSAAALLSAALARTAQGTTFPFSSPILVQKPNFTATPRSPFPTQSLPSFVPTPTSLMAAALKNAGSPAFSLQSIQQLQQTRLLAPHLDPSVMTTPQSHPSLRAGALNPNSLFPTHQAAAASHATPLGGASNLLITPSGGLIKPNTVIGAPLLSPLSAACQGLTLTAAGVHPGVAGASGGQALSQLATTTGKVEPPNRIVSPPSHTETGSIKGAVDDEKTTTTTTPAGGTTFPGEEDGVCSVCVVGECEQQNNIVFCDGCGCAVHQFCYGVVEIPEGPWYCSLCTWIRKSSRKTGSDQQQRGGSGGGHSSSQQQATSHPSGTTSTGENHNKAASASSSSSDSGAGGGEEGIEKDVALEALSITCRLCGKSGGAMRRGPEKLWVHSCCVLFCRSGPQFRKTLQLDEPVDIRASLAVARAMGWRCAICTKREGYPIPCGFRGCQNRVHVTCAREKRCVCVITSLWEGESEGVGRERVWKAVFCPSHNDLRSIELAKQFEREKLFSHSLPPGGGGGTAGAPAASPPTTRSTGSFTTTTAEAMRLHLMQNGPGVLQPEKADGGIHSLFSRGDDTAAASAISALGAQTLAATSSHAAAADTSARRFLSVTPRPPATPSSKTLAGFSGGQQQGIGLTLIPQPGRLLGSGDDAVTRAGTLASSLRLGTPSTSPFGPFFAHPQCGGGAASSLTADALQKQLLQQARVLSAKTTAALSLEQLGGGAATTPAGGAATSAARLAGPTTCLAGVFTPGGETTAGSGNAGILAAGGVGVASQPGTAAFIQPHAASVQTAAVLNGAGLSFFSPHQLSGGQQQAVVAGGGKTTTCGGIGSVLTSSPLSSQQSSFELSTNTSSSVHASSHSVDSNTASAVLASSGLKPPDCKAAPSTVVTPALSDTGVSAKTLSHPSNLPSTLLGSTRSGSGPAPPSSESDVVTTGVNASSPPAPSSSSTSLPPSSPLPALRAGSKRGGRGRLHRPVVLSSYKNRHSSSVPASSVTASSAANRLGAGPPLGGGGTGPGGGGAPSGTVGGGVRGGMSGVSGGDLPDGADITGTAAGTQVHAAATRGSRVHWGRFDALFRRVAVGPFADSVLETFKTSQERRVAVEEARAIESILGAPPVCPDSKALFHPPLEDQEVVESLLEMYVKEVEAAVKKSRELKRTRMRMPSKEKKQKEMQPEEEIGGGDISGGSSRSDKSEGKNEAQQQEKNAEISNGIVQTAERLDSEPVHLKQSRTLSGSRGQKEESSGQEEENICSNGDQLSSPSASAPVPSGSCGTVEISGSSDDRNDNVPSSSLSDTPSTSQDVQQKTKPVVLAGNVVSSHEEEKQEGGKKSSSDSCQLNIDNIMVDQEEEDEKETEEDISLPLTALVDFGPIAAWLLFEAIPTDGHASDYQEEQAVIEQFCNSGLSFFPLSQSTSSSKSKGHTTTTTGLPMADSFTGGKGGGTGSSSVLSFSSTHRLHAATTVGSSISPTNPHGTASSVSSGSSVSSRGGAAQPGSGIQLRISPYSHMTISGAGGSGRRTSASSSSVGGGGGGVSSGLVQEYVSRVVNPGYHTEGGAVAPSHSSDHHRDTSVKTTVERDKHQRNHQRNSSSTSDRPHVGRGTRERVELTTSLTTTEEDTSLSSTSPSPSVVKKRRCRLTVKAFKILTFYQLTYCRRRLQQVLLRPEKHPLYQQALKAEKQQRARRDQLAKLGEFEEEEARVLPLIKLCSLLSERGIDASLVEKEVVQHAKVIADSSSAAFSSSSATTTSAGAVDTAKVTGGEVGKTREGHSSSLSGGNDGASTAGSIPGQAVGGQTSLNSNNNNIHQVDGIMSGEKNGSSELMSTTWPNGSVSSNSNTPVSRQQKKSLVDPSLDMGGGIHASPSIPMALFNSTSPSLGVQLTTTTGVEGPAQSSLVEQLFPGSSRSLKKQRVGESTQPSMMSSSSSGSVSVGETSSTETFSTQQQSIVMRITAPAGGGDGTLGGGEQSKHAVSVGVGYRTGTLPSFEAGVGPGGTGENGASVVMVGGHRWYIRPWGWEGSPYADLVGGEDDFVGIQCAQFLQVSSVLSQDLRRLKFHLLQSVLEENRQPLKIVDRPQSSDHLLARYASMHRWSQLRQHVCEGVKDILPPPPVAPPPSPPPVPSSSSSVTAGGVPSSSSSQPTGVESGTDGSSDLPSFSGVEGRCHHSSEAERSPGGDTIRTQNVEGETRRSVNTSTNLQTEDSCSPSSSKHRDKHLSECSSSSLTSGRNAEEGVGGVPSSEKKNSQGMTGGTSSTGTDQGSSSSSSSTSSAGYGGGEILTPPVRLLDSCIPPEKQKESYSQRRQLYESKALQVSSATDANVCALLLQQQQKLQHQLGCLTDPVASVAGAAGWGLGSMGVATSTASEVERRLLLVLSSSPASPSQRPNTTSYHDDLVTKDEGGGDLGESPASSSASPSLKRSGEEISGAEADHHHDDTRQNNGDDCSPIPTTAISKSSCAVFSSPSSATSGTSGTGGVTTMIARGETTARREGDARIQHHNTSCGDRNLHVYPLRNGEESQRDVKSYPHHHSEGGGGMKGGGGMDNFELSVSAFLAHGEEEEKRFREKKQPVLMAPGVINPQGPGGTPSSQQNPISSSSSSPVVSPPYSSSTSVSQACSTSVPCNSSPSHPWRKDKLRGGHSSSTSNGNKSLSNAPPSHHVTPDNLPVLVERGGEEQQQHSKEDSRERKRGQEDLSKRGEQEKEAAPVSRSNDTNTSTSCCERNEKNEKGEVRIVTVENECEGGKEEQGEKTTEETNQQDKISSGISKREKTTGGATEKSSEGEDKEQSQEEEVEKNDERKCQDGGTNSSPTTPSIPPVTSTAGEAWADLPLSSSSSQTRSSVDKDADVCASSQQEKEEDVDPCKDQEGKRRTAMATSHHTDTTAILPATPHTMISDTSSNDKDAPLQSTQEHESPSPDKAVPSLMSKGDAREGGDDSLVQNHVASEAQRDRHSNSSSRTSTSLSVSSTIPPPSASASPQLSPALVDGTEIGEGSVARQEGQVAQATTAREDPIPPSSHSLISSPTPPVFHSSSKGGTRGAVGATGTSPSVTSPRHVTQTSATTTTATPSSGGSGGAGLHSHHSQQHHHQPSMIPVPATTVGTGAGNHSGTGIGGILDGITPGGGGAGGTTGGGLCNCCCVCWLSERSHLNPILSCLRCLVTVHKNCYGVGKTGETIEGDDWICRRCEFEKKGLGTQWMVIFEPMKIQCQICGLGGGALKPTVVGTWVHVFCSLWLVPEATCLDYSTLEPWNLDGVAQWRKDARCRLCDQEVGYCVRCAEVGCEVCFHPMCAWLSGLSCEAESLRGLFLSFRGSVDRCFPRLVVRAYCYKHSPEFLADGRRRSSAVQGSLRRRRYVTRDHRPDLFSANDRRSGGLLFKRGPGGNRRGTSGGNTSGAVGGGQARGRASSSSSSSSLFSASPGPTTTTVVGLYPGVCTPQIPALPPPPSSTPGGKIGGGSGSASLSSRENHIETGGGGGHHHARTTSVITGGETTGVREGASIKEAANTGHSSSSRSRNHSNHTSLSASLSPGGCASGPSSSASSSKMDAHHDHGNVKGGDGKLSSSSIEDRNQSRSDTNKKTMSSSSSSSGEGDTTSSSSSTSQGEGKMNETEKTSTVGTPGAAPSSTIVTTSDDPKAPHIVANTCGVEGGEGCTSSGSSRCCSHDRKGDEDHHDDSGDDQIHLAEGEGQVMDDEELSAILQGEENVILEECDLYEDHCCAVCLLPRVTCTTTNPFFHCERCGLCVHRQCYGIKKEDLPLHLRPDLLKKFKPNPRSATAAIQSSMDHQSNQSRHYRGEERTPTPASRRPTTPALSLTGEGEKIHPENEKEGKRQPEQDTPAFSDEKNKREGRRGGHVGSERKDSLDVDMSSPSPGRLHDHASTAKENEKNHVSSSSSVTERGVEECSSSSSSFQGGSPSHRPDRTPTSGALDAVHDDLASVKKRKRELLPLQPHHRRTVEDRHSEAKVMPQGDPFSRKEEEREEDLRSHEDEDGERVSKRQALVKHGSTEIEDRKKITTVGTGPEVGKDVRTEEISSVSKEVGAGEEDENAKDKGHPVRYQSASVQGGEERDEGRLEKRGEESSTTTTTIISPATSATAGGGENGLKAKKGAASPSKENVKMHQQDEEGEEASPPHTVSPLTPAALSTAGGEGGEGMMGEKDLDYKPKPFLCEACTWLPPREKPFCLLCPRRGGAFKLVIPSVPPYILPSPTSPTSHHLNTTSTTTASGLPSSSSSSSHSQSSHTRGSPSHHHHASSGGGVHTQQQQSQYPSPYLRPSFAHMTCCLWAPGVDVAATPALSPIVGVDRVLRQQRQLLLQHQRRKGKLVRGLPTSNTSSTHMEQPPFQNSKETSLTSSLDSQQRSSVERGGDRDMCLREESSTKIENPSGEGDNDASSSCSRDHPNGNVKVSEARDVDMENENYARNTDEQQQANWCKLVAQGEFSKKKKGEEGVSRNQTSEISFQKDRESREEAPEGHHDRSPSVKKGVDETANSAQQDEMNNLDVKDAGQNKDEVGREGVGKREMKEKNRREGEEEREELMVASPLPNSSSRHDRMGDLQRRDEDHKQLSVIERNGQDGREMREAREKTGDHPPTKNRPNVLLWGECEVCGLSYGYCMKCSQKGCKQFFHPLCVQLKGGFMEMTEQPGRKFTAVAFCMAHSFVRNQISPSVRLFLRLRSFLELSRLLVGQVSRRERAKRVWLKKRRELLDAEFPLTFTPPVSLQVSSRARGPYALEKALNSSEGSDSLSATLPTTAPETLTKHDTKDNREEEKMRSSRKELKTTPIMEASLGGERDVEKSSPCSRGSDDVSKNVPSTEERRDVIVKTTSSSSSTATPGKLVLPLKSKSKMSTSAGLVDQSMEDASLLAKLDVGNAMAAAREAAARALRQQHALTRGEEETRGRGGGEQEVSCSHRGEGKDVGSLRRKAAGNPGLSLFTSSAASQPQEERDSSEGEKTWKKGSPVDISSERAIVAGGGGSPISSSSSGRYQKTAGDRSSKQQAPNDGRLKEGDVVRDKSETESSTLRQTSSSTVMTSSQAKKQEEERNHARKSGSDSREGEDVYSSTTRSNKGSTSSPSSTSGVQHASSLPVSSKDRHVVIIDPNNDKEEERQRGEGGVVDIDRNRSSPSASSSSPTTLAKTPDKRESFPESLDPLKPSEGRKGNTEALLPEHFHPSPASSGMDNSTQSAHRRSATGVGASKIEGCGVGKGTGGGGLLKGSGREECLLEGTKKSEEGEHSSSSGNGERDDLPYIDEKTGFRCTKLSEEELREVLLLAAEQQHHPLGGGAVWGGASEGKSHSVGGGGVIIKKGRPSNRHRLLVLLNEGSLHSRKEAIQIAVHMKKTWEDILLPGVTMKGTSTPLGQGGENHDLSNKQRHSLQSHTPSTIIRKGKALPLVYTVPSTPASPTHVSQLQTSSSSPVFLPKGFQNSHRIPPLESPHLKDHSVISSSPVHHPHPHKRQRPGTTATKNTPPLASHDSSSSSHIISSTSAGGTGSGDTETNKTSRSSLSSSPGGGGTKPSSLHSQEGAVGKSPRMASTAHRYHQGTKNSHHGSMTTGSAREEEEERGSRSSCGGASSVASLISSSPSVLLSARLIETSIEDEQIGMTSSSHSEAEDVIKMKKKDDTGSLSSSNAEMEEGVASKRLKRSVVSVADRGVLGGGEEDEDIKKIKKGRSDGGQGTSTRCTPLSTCASRKAMLKEDKEEEKEELARREGVIVEEIGCSDGETEKRSHHPGRDHQESEDPQNEFTADTADTKTTKEKKKNSSLLSSSSIMISLRTSVGEDSSALLEGGRGAVKKNDNRESGEDGVIPKTPEEILEKYLPLFVSVASSSPSFTATHLKHVSCGVAEGNGRVHIQEKEEEGEERGEKRRTSSCMEMKKSKKDLQEGRWSQYIISLLLELLPVDTLQSSLKGGGTGRHTVTTVALIPKNVVNKDEVLRKKHQQKLNVLILVYMHRLKFSFKVTDEKERSPQGMANACQTHVSTGGEKGGRGGPSIGRSSRESHSSSSSEGSVAIELSRYVRELSCITPFLSPFLGNNASSNALSSTPQSQSTTSTKAGGRQGLHTRSARASSSSSETTMISGEGGEGMNSVVISGQTGSGRDNTSVLECIYTRARRCEYPSWKAFVDEMTGKLLSSYSKPGGEGRSSSSRRRSISRSTGGGGAGEGAEEESTCEIVLGTSSENHRRERKEKGVGGGVSGEKEAGGDASYETRSTLLKHMKAWGSLVEIALSDSQQSSSPEREEEDEEQEENNSSVTSPSSTSVGTTMEGKQGGHNGVEKLREEGGGTTKEESKKNDGLLKQMKKSEGRKGWSSGLKLSDWLESLNVEKWPSVEGYDASLPSPWVQETVPPKGLDAIGRRVALYSAQMQVWLSGVVIYYGNRESSTSASHHHHHVADRLAPGHNKEGGGDHHVAAREGQVTERKRGREENSKRLRGESSSSSSSTERDNTRAFVSGERNLKSSHSTSKRGGQHNHKVFSPHDEMNHRGGGGEKKVEGCGAETGDMEKTTGPLSQEKDVGPQGRKKEDEKPKKRGRKGSTQEEVSSLGGKLCCMTVGGDRYLIAFDDDDESCHHSAWVDFSGVTDIVLFDNSPLSSSSSTVKGEGDKRATLQNWMEAYRRRVSKRQQQVIDEHLSSSSSSNSGSGSTRVVKKTTHSPTPPTIVSDDQPPSGDSHNTSRGREVS</sequence>
<feature type="region of interest" description="Disordered" evidence="5">
    <location>
        <begin position="5792"/>
        <end position="5826"/>
    </location>
</feature>
<feature type="compositionally biased region" description="Low complexity" evidence="5">
    <location>
        <begin position="4519"/>
        <end position="4534"/>
    </location>
</feature>
<feature type="compositionally biased region" description="Basic and acidic residues" evidence="5">
    <location>
        <begin position="3216"/>
        <end position="3226"/>
    </location>
</feature>
<feature type="compositionally biased region" description="Polar residues" evidence="5">
    <location>
        <begin position="4211"/>
        <end position="4228"/>
    </location>
</feature>
<feature type="compositionally biased region" description="Basic and acidic residues" evidence="5">
    <location>
        <begin position="5442"/>
        <end position="5456"/>
    </location>
</feature>
<feature type="compositionally biased region" description="Low complexity" evidence="5">
    <location>
        <begin position="4700"/>
        <end position="4709"/>
    </location>
</feature>
<feature type="compositionally biased region" description="Polar residues" evidence="5">
    <location>
        <begin position="161"/>
        <end position="170"/>
    </location>
</feature>
<evidence type="ECO:0000256" key="3">
    <source>
        <dbReference type="ARBA" id="ARBA00022833"/>
    </source>
</evidence>
<feature type="compositionally biased region" description="Basic and acidic residues" evidence="5">
    <location>
        <begin position="2997"/>
        <end position="3007"/>
    </location>
</feature>
<feature type="region of interest" description="Disordered" evidence="5">
    <location>
        <begin position="6573"/>
        <end position="6646"/>
    </location>
</feature>
<feature type="compositionally biased region" description="Basic and acidic residues" evidence="5">
    <location>
        <begin position="5196"/>
        <end position="5218"/>
    </location>
</feature>
<dbReference type="PANTHER" id="PTHR13793:SF107">
    <property type="entry name" value="BROMODOMAIN-CONTAINING PROTEIN HOMOLOG"/>
    <property type="match status" value="1"/>
</dbReference>
<feature type="compositionally biased region" description="Polar residues" evidence="5">
    <location>
        <begin position="5613"/>
        <end position="5624"/>
    </location>
</feature>
<reference evidence="8 9" key="1">
    <citation type="journal article" date="2017" name="Int. J. Parasitol.">
        <title>The genome of the protozoan parasite Cystoisospora suis and a reverse vaccinology approach to identify vaccine candidates.</title>
        <authorList>
            <person name="Palmieri N."/>
            <person name="Shrestha A."/>
            <person name="Ruttkowski B."/>
            <person name="Beck T."/>
            <person name="Vogl C."/>
            <person name="Tomley F."/>
            <person name="Blake D.P."/>
            <person name="Joachim A."/>
        </authorList>
    </citation>
    <scope>NUCLEOTIDE SEQUENCE [LARGE SCALE GENOMIC DNA]</scope>
    <source>
        <strain evidence="8 9">Wien I</strain>
    </source>
</reference>
<feature type="region of interest" description="Disordered" evidence="5">
    <location>
        <begin position="6668"/>
        <end position="6750"/>
    </location>
</feature>
<feature type="compositionally biased region" description="Low complexity" evidence="5">
    <location>
        <begin position="4649"/>
        <end position="4684"/>
    </location>
</feature>
<dbReference type="EMBL" id="MIGC01004893">
    <property type="protein sequence ID" value="PHJ17533.1"/>
    <property type="molecule type" value="Genomic_DNA"/>
</dbReference>
<protein>
    <submittedName>
        <fullName evidence="8">Phd-finger domain-containing protein</fullName>
    </submittedName>
</protein>
<feature type="compositionally biased region" description="Low complexity" evidence="5">
    <location>
        <begin position="3025"/>
        <end position="3059"/>
    </location>
</feature>
<feature type="compositionally biased region" description="Gly residues" evidence="5">
    <location>
        <begin position="5641"/>
        <end position="5654"/>
    </location>
</feature>
<evidence type="ECO:0000313" key="9">
    <source>
        <dbReference type="Proteomes" id="UP000221165"/>
    </source>
</evidence>
<feature type="compositionally biased region" description="Basic and acidic residues" evidence="5">
    <location>
        <begin position="2953"/>
        <end position="2970"/>
    </location>
</feature>
<feature type="compositionally biased region" description="Polar residues" evidence="5">
    <location>
        <begin position="761"/>
        <end position="770"/>
    </location>
</feature>
<feature type="compositionally biased region" description="Polar residues" evidence="5">
    <location>
        <begin position="2209"/>
        <end position="2223"/>
    </location>
</feature>
<feature type="compositionally biased region" description="Basic and acidic residues" evidence="5">
    <location>
        <begin position="5476"/>
        <end position="5496"/>
    </location>
</feature>
<feature type="region of interest" description="Disordered" evidence="5">
    <location>
        <begin position="4881"/>
        <end position="5033"/>
    </location>
</feature>
<feature type="region of interest" description="Disordered" evidence="5">
    <location>
        <begin position="4205"/>
        <end position="4598"/>
    </location>
</feature>
<feature type="compositionally biased region" description="Polar residues" evidence="5">
    <location>
        <begin position="4927"/>
        <end position="4936"/>
    </location>
</feature>
<feature type="compositionally biased region" description="Low complexity" evidence="5">
    <location>
        <begin position="664"/>
        <end position="674"/>
    </location>
</feature>
<keyword evidence="3" id="KW-0862">Zinc</keyword>
<feature type="compositionally biased region" description="Basic and acidic residues" evidence="5">
    <location>
        <begin position="2924"/>
        <end position="2934"/>
    </location>
</feature>
<feature type="compositionally biased region" description="Polar residues" evidence="5">
    <location>
        <begin position="1900"/>
        <end position="1913"/>
    </location>
</feature>
<feature type="compositionally biased region" description="Basic and acidic residues" evidence="5">
    <location>
        <begin position="6916"/>
        <end position="6933"/>
    </location>
</feature>
<feature type="compositionally biased region" description="Polar residues" evidence="5">
    <location>
        <begin position="6118"/>
        <end position="6129"/>
    </location>
</feature>
<feature type="compositionally biased region" description="Low complexity" evidence="5">
    <location>
        <begin position="3943"/>
        <end position="3981"/>
    </location>
</feature>
<dbReference type="Pfam" id="PF13832">
    <property type="entry name" value="zf-HC5HC2H_2"/>
    <property type="match status" value="3"/>
</dbReference>
<dbReference type="GO" id="GO:0008270">
    <property type="term" value="F:zinc ion binding"/>
    <property type="evidence" value="ECO:0007669"/>
    <property type="project" value="UniProtKB-KW"/>
</dbReference>
<feature type="compositionally biased region" description="Low complexity" evidence="5">
    <location>
        <begin position="1346"/>
        <end position="1367"/>
    </location>
</feature>
<feature type="compositionally biased region" description="Basic and acidic residues" evidence="5">
    <location>
        <begin position="4411"/>
        <end position="4434"/>
    </location>
</feature>
<feature type="compositionally biased region" description="Basic and acidic residues" evidence="5">
    <location>
        <begin position="6620"/>
        <end position="6630"/>
    </location>
</feature>
<feature type="domain" description="PHD-type" evidence="7">
    <location>
        <begin position="3643"/>
        <end position="3769"/>
    </location>
</feature>
<feature type="compositionally biased region" description="Basic and acidic residues" evidence="5">
    <location>
        <begin position="5592"/>
        <end position="5610"/>
    </location>
</feature>
<feature type="compositionally biased region" description="Basic and acidic residues" evidence="5">
    <location>
        <begin position="4443"/>
        <end position="4452"/>
    </location>
</feature>
<feature type="region of interest" description="Disordered" evidence="5">
    <location>
        <begin position="2544"/>
        <end position="2715"/>
    </location>
</feature>
<feature type="compositionally biased region" description="Basic and acidic residues" evidence="5">
    <location>
        <begin position="5330"/>
        <end position="5359"/>
    </location>
</feature>
<feature type="compositionally biased region" description="Low complexity" evidence="5">
    <location>
        <begin position="1424"/>
        <end position="1444"/>
    </location>
</feature>
<feature type="region of interest" description="Disordered" evidence="5">
    <location>
        <begin position="7061"/>
        <end position="7119"/>
    </location>
</feature>
<feature type="compositionally biased region" description="Polar residues" evidence="5">
    <location>
        <begin position="305"/>
        <end position="326"/>
    </location>
</feature>
<feature type="compositionally biased region" description="Low complexity" evidence="5">
    <location>
        <begin position="2846"/>
        <end position="2855"/>
    </location>
</feature>
<feature type="compositionally biased region" description="Low complexity" evidence="5">
    <location>
        <begin position="5186"/>
        <end position="5195"/>
    </location>
</feature>
<feature type="compositionally biased region" description="Low complexity" evidence="5">
    <location>
        <begin position="5911"/>
        <end position="5927"/>
    </location>
</feature>
<feature type="compositionally biased region" description="Low complexity" evidence="5">
    <location>
        <begin position="5464"/>
        <end position="5473"/>
    </location>
</feature>
<dbReference type="PROSITE" id="PS51805">
    <property type="entry name" value="EPHD"/>
    <property type="match status" value="1"/>
</dbReference>
<dbReference type="SMART" id="SM00249">
    <property type="entry name" value="PHD"/>
    <property type="match status" value="6"/>
</dbReference>
<feature type="region of interest" description="Disordered" evidence="5">
    <location>
        <begin position="1595"/>
        <end position="1776"/>
    </location>
</feature>
<feature type="compositionally biased region" description="Basic and acidic residues" evidence="5">
    <location>
        <begin position="4312"/>
        <end position="4327"/>
    </location>
</feature>
<feature type="compositionally biased region" description="Basic and acidic residues" evidence="5">
    <location>
        <begin position="288"/>
        <end position="297"/>
    </location>
</feature>
<dbReference type="InterPro" id="IPR001965">
    <property type="entry name" value="Znf_PHD"/>
</dbReference>
<feature type="compositionally biased region" description="Polar residues" evidence="5">
    <location>
        <begin position="2254"/>
        <end position="2280"/>
    </location>
</feature>
<feature type="compositionally biased region" description="Basic and acidic residues" evidence="5">
    <location>
        <begin position="4004"/>
        <end position="4016"/>
    </location>
</feature>
<keyword evidence="1" id="KW-0479">Metal-binding</keyword>
<feature type="compositionally biased region" description="Pro residues" evidence="5">
    <location>
        <begin position="2545"/>
        <end position="2560"/>
    </location>
</feature>
<feature type="region of interest" description="Disordered" evidence="5">
    <location>
        <begin position="2997"/>
        <end position="3546"/>
    </location>
</feature>
<feature type="compositionally biased region" description="Low complexity" evidence="5">
    <location>
        <begin position="117"/>
        <end position="128"/>
    </location>
</feature>
<feature type="domain" description="PHD-type" evidence="6">
    <location>
        <begin position="680"/>
        <end position="730"/>
    </location>
</feature>
<feature type="region of interest" description="Disordered" evidence="5">
    <location>
        <begin position="6402"/>
        <end position="6449"/>
    </location>
</feature>
<feature type="compositionally biased region" description="Polar residues" evidence="5">
    <location>
        <begin position="5518"/>
        <end position="5527"/>
    </location>
</feature>
<feature type="compositionally biased region" description="Basic residues" evidence="5">
    <location>
        <begin position="1401"/>
        <end position="1412"/>
    </location>
</feature>
<feature type="compositionally biased region" description="Low complexity" evidence="5">
    <location>
        <begin position="6479"/>
        <end position="6493"/>
    </location>
</feature>
<feature type="region of interest" description="Disordered" evidence="5">
    <location>
        <begin position="6825"/>
        <end position="6983"/>
    </location>
</feature>
<feature type="compositionally biased region" description="Polar residues" evidence="5">
    <location>
        <begin position="2617"/>
        <end position="2646"/>
    </location>
</feature>
<feature type="compositionally biased region" description="Basic and acidic residues" evidence="5">
    <location>
        <begin position="3798"/>
        <end position="3809"/>
    </location>
</feature>
<dbReference type="PROSITE" id="PS50016">
    <property type="entry name" value="ZF_PHD_2"/>
    <property type="match status" value="2"/>
</dbReference>
<feature type="region of interest" description="Disordered" evidence="5">
    <location>
        <begin position="2815"/>
        <end position="2864"/>
    </location>
</feature>
<feature type="compositionally biased region" description="Low complexity" evidence="5">
    <location>
        <begin position="2561"/>
        <end position="2582"/>
    </location>
</feature>
<feature type="compositionally biased region" description="Basic and acidic residues" evidence="5">
    <location>
        <begin position="1595"/>
        <end position="1612"/>
    </location>
</feature>
<feature type="compositionally biased region" description="Basic and acidic residues" evidence="5">
    <location>
        <begin position="6714"/>
        <end position="6747"/>
    </location>
</feature>
<feature type="region of interest" description="Disordered" evidence="5">
    <location>
        <begin position="2339"/>
        <end position="2382"/>
    </location>
</feature>
<feature type="compositionally biased region" description="Polar residues" evidence="5">
    <location>
        <begin position="65"/>
        <end position="79"/>
    </location>
</feature>
<dbReference type="PROSITE" id="PS01359">
    <property type="entry name" value="ZF_PHD_1"/>
    <property type="match status" value="1"/>
</dbReference>
<feature type="compositionally biased region" description="Low complexity" evidence="5">
    <location>
        <begin position="274"/>
        <end position="286"/>
    </location>
</feature>
<gene>
    <name evidence="8" type="ORF">CSUI_008645</name>
</gene>
<feature type="compositionally biased region" description="Low complexity" evidence="5">
    <location>
        <begin position="3840"/>
        <end position="3858"/>
    </location>
</feature>
<feature type="compositionally biased region" description="Basic and acidic residues" evidence="5">
    <location>
        <begin position="2032"/>
        <end position="2045"/>
    </location>
</feature>
<feature type="compositionally biased region" description="Basic and acidic residues" evidence="5">
    <location>
        <begin position="5011"/>
        <end position="5030"/>
    </location>
</feature>
<feature type="compositionally biased region" description="Low complexity" evidence="5">
    <location>
        <begin position="227"/>
        <end position="238"/>
    </location>
</feature>
<evidence type="ECO:0000313" key="8">
    <source>
        <dbReference type="EMBL" id="PHJ17533.1"/>
    </source>
</evidence>
<proteinExistence type="predicted"/>
<feature type="region of interest" description="Disordered" evidence="5">
    <location>
        <begin position="737"/>
        <end position="791"/>
    </location>
</feature>
<feature type="compositionally biased region" description="Polar residues" evidence="5">
    <location>
        <begin position="5499"/>
        <end position="5508"/>
    </location>
</feature>
<feature type="compositionally biased region" description="Basic and acidic residues" evidence="5">
    <location>
        <begin position="1757"/>
        <end position="1770"/>
    </location>
</feature>
<dbReference type="GeneID" id="94431983"/>
<feature type="compositionally biased region" description="Acidic residues" evidence="5">
    <location>
        <begin position="6679"/>
        <end position="6688"/>
    </location>
</feature>
<feature type="compositionally biased region" description="Low complexity" evidence="5">
    <location>
        <begin position="4238"/>
        <end position="4249"/>
    </location>
</feature>
<feature type="compositionally biased region" description="Basic and acidic residues" evidence="5">
    <location>
        <begin position="4800"/>
        <end position="4817"/>
    </location>
</feature>
<feature type="compositionally biased region" description="Polar residues" evidence="5">
    <location>
        <begin position="5372"/>
        <end position="5381"/>
    </location>
</feature>
<feature type="compositionally biased region" description="Low complexity" evidence="5">
    <location>
        <begin position="959"/>
        <end position="974"/>
    </location>
</feature>
<feature type="compositionally biased region" description="Low complexity" evidence="5">
    <location>
        <begin position="5562"/>
        <end position="5571"/>
    </location>
</feature>
<feature type="compositionally biased region" description="Basic residues" evidence="5">
    <location>
        <begin position="6903"/>
        <end position="6915"/>
    </location>
</feature>
<feature type="region of interest" description="Disordered" evidence="5">
    <location>
        <begin position="5175"/>
        <end position="5275"/>
    </location>
</feature>
<feature type="region of interest" description="Disordered" evidence="5">
    <location>
        <begin position="5840"/>
        <end position="6016"/>
    </location>
</feature>
<feature type="compositionally biased region" description="Basic and acidic residues" evidence="5">
    <location>
        <begin position="6840"/>
        <end position="6873"/>
    </location>
</feature>
<feature type="compositionally biased region" description="Basic and acidic residues" evidence="5">
    <location>
        <begin position="3299"/>
        <end position="3308"/>
    </location>
</feature>
<keyword evidence="2 4" id="KW-0863">Zinc-finger</keyword>
<feature type="compositionally biased region" description="Polar residues" evidence="5">
    <location>
        <begin position="2231"/>
        <end position="2244"/>
    </location>
</feature>
<dbReference type="Pfam" id="PF13831">
    <property type="entry name" value="PHD_2"/>
    <property type="match status" value="2"/>
</dbReference>
<feature type="region of interest" description="Disordered" evidence="5">
    <location>
        <begin position="1900"/>
        <end position="1971"/>
    </location>
</feature>
<feature type="compositionally biased region" description="Low complexity" evidence="5">
    <location>
        <begin position="2353"/>
        <end position="2382"/>
    </location>
</feature>
<dbReference type="InterPro" id="IPR050701">
    <property type="entry name" value="Histone_Mod_Regulator"/>
</dbReference>
<evidence type="ECO:0000256" key="1">
    <source>
        <dbReference type="ARBA" id="ARBA00022723"/>
    </source>
</evidence>
<evidence type="ECO:0000259" key="7">
    <source>
        <dbReference type="PROSITE" id="PS51805"/>
    </source>
</evidence>
<feature type="compositionally biased region" description="Polar residues" evidence="5">
    <location>
        <begin position="5175"/>
        <end position="5185"/>
    </location>
</feature>
<feature type="region of interest" description="Disordered" evidence="5">
    <location>
        <begin position="1335"/>
        <end position="1486"/>
    </location>
</feature>
<feature type="region of interest" description="Disordered" evidence="5">
    <location>
        <begin position="632"/>
        <end position="674"/>
    </location>
</feature>
<dbReference type="RefSeq" id="XP_067919252.1">
    <property type="nucleotide sequence ID" value="XM_068068772.1"/>
</dbReference>
<feature type="region of interest" description="Disordered" evidence="5">
    <location>
        <begin position="1"/>
        <end position="103"/>
    </location>
</feature>
<feature type="compositionally biased region" description="Low complexity" evidence="5">
    <location>
        <begin position="3246"/>
        <end position="3259"/>
    </location>
</feature>
<feature type="region of interest" description="Disordered" evidence="5">
    <location>
        <begin position="946"/>
        <end position="974"/>
    </location>
</feature>
<dbReference type="CDD" id="cd15571">
    <property type="entry name" value="ePHD"/>
    <property type="match status" value="2"/>
</dbReference>
<dbReference type="SUPFAM" id="SSF57903">
    <property type="entry name" value="FYVE/PHD zinc finger"/>
    <property type="match status" value="2"/>
</dbReference>
<dbReference type="InterPro" id="IPR019787">
    <property type="entry name" value="Znf_PHD-finger"/>
</dbReference>
<feature type="compositionally biased region" description="Low complexity" evidence="5">
    <location>
        <begin position="1914"/>
        <end position="1929"/>
    </location>
</feature>
<dbReference type="InterPro" id="IPR011011">
    <property type="entry name" value="Znf_FYVE_PHD"/>
</dbReference>
<feature type="region of interest" description="Disordered" evidence="5">
    <location>
        <begin position="5319"/>
        <end position="5688"/>
    </location>
</feature>
<dbReference type="VEuPathDB" id="ToxoDB:CSUI_008645"/>
<feature type="compositionally biased region" description="Low complexity" evidence="5">
    <location>
        <begin position="1"/>
        <end position="26"/>
    </location>
</feature>
<feature type="compositionally biased region" description="Low complexity" evidence="5">
    <location>
        <begin position="2046"/>
        <end position="2067"/>
    </location>
</feature>
<keyword evidence="9" id="KW-1185">Reference proteome</keyword>
<evidence type="ECO:0000256" key="2">
    <source>
        <dbReference type="ARBA" id="ARBA00022771"/>
    </source>
</evidence>
<dbReference type="OrthoDB" id="333040at2759"/>
<feature type="compositionally biased region" description="Polar residues" evidence="5">
    <location>
        <begin position="31"/>
        <end position="42"/>
    </location>
</feature>
<name>A0A2C6KMC4_9APIC</name>
<feature type="compositionally biased region" description="Basic and acidic residues" evidence="5">
    <location>
        <begin position="5529"/>
        <end position="5561"/>
    </location>
</feature>
<feature type="compositionally biased region" description="Basic and acidic residues" evidence="5">
    <location>
        <begin position="3179"/>
        <end position="3191"/>
    </location>
</feature>
<organism evidence="8 9">
    <name type="scientific">Cystoisospora suis</name>
    <dbReference type="NCBI Taxonomy" id="483139"/>
    <lineage>
        <taxon>Eukaryota</taxon>
        <taxon>Sar</taxon>
        <taxon>Alveolata</taxon>
        <taxon>Apicomplexa</taxon>
        <taxon>Conoidasida</taxon>
        <taxon>Coccidia</taxon>
        <taxon>Eucoccidiorida</taxon>
        <taxon>Eimeriorina</taxon>
        <taxon>Sarcocystidae</taxon>
        <taxon>Cystoisospora</taxon>
    </lineage>
</organism>
<feature type="compositionally biased region" description="Polar residues" evidence="5">
    <location>
        <begin position="90"/>
        <end position="102"/>
    </location>
</feature>
<feature type="compositionally biased region" description="Low complexity" evidence="5">
    <location>
        <begin position="1697"/>
        <end position="1709"/>
    </location>
</feature>
<feature type="compositionally biased region" description="Basic and acidic residues" evidence="5">
    <location>
        <begin position="4987"/>
        <end position="5004"/>
    </location>
</feature>
<feature type="compositionally biased region" description="Low complexity" evidence="5">
    <location>
        <begin position="3077"/>
        <end position="3091"/>
    </location>
</feature>
<feature type="compositionally biased region" description="Polar residues" evidence="5">
    <location>
        <begin position="4767"/>
        <end position="4799"/>
    </location>
</feature>
<feature type="compositionally biased region" description="Low complexity" evidence="5">
    <location>
        <begin position="4017"/>
        <end position="4039"/>
    </location>
</feature>
<feature type="region of interest" description="Disordered" evidence="5">
    <location>
        <begin position="6479"/>
        <end position="6526"/>
    </location>
</feature>
<feature type="compositionally biased region" description="Polar residues" evidence="5">
    <location>
        <begin position="194"/>
        <end position="204"/>
    </location>
</feature>
<feature type="region of interest" description="Disordered" evidence="5">
    <location>
        <begin position="3875"/>
        <end position="4074"/>
    </location>
</feature>
<feature type="compositionally biased region" description="Basic and acidic residues" evidence="5">
    <location>
        <begin position="5242"/>
        <end position="5260"/>
    </location>
</feature>
<feature type="compositionally biased region" description="Gly residues" evidence="5">
    <location>
        <begin position="2971"/>
        <end position="2981"/>
    </location>
</feature>
<feature type="region of interest" description="Disordered" evidence="5">
    <location>
        <begin position="6059"/>
        <end position="6206"/>
    </location>
</feature>
<feature type="region of interest" description="Disordered" evidence="5">
    <location>
        <begin position="3798"/>
        <end position="3859"/>
    </location>
</feature>
<feature type="compositionally biased region" description="Basic and acidic residues" evidence="5">
    <location>
        <begin position="2600"/>
        <end position="2612"/>
    </location>
</feature>
<feature type="compositionally biased region" description="Gly residues" evidence="5">
    <location>
        <begin position="3817"/>
        <end position="3839"/>
    </location>
</feature>
<feature type="compositionally biased region" description="Basic and acidic residues" evidence="5">
    <location>
        <begin position="4255"/>
        <end position="4272"/>
    </location>
</feature>
<feature type="compositionally biased region" description="Low complexity" evidence="5">
    <location>
        <begin position="3392"/>
        <end position="3421"/>
    </location>
</feature>
<feature type="compositionally biased region" description="Low complexity" evidence="5">
    <location>
        <begin position="1383"/>
        <end position="1398"/>
    </location>
</feature>
<feature type="compositionally biased region" description="Basic and acidic residues" evidence="5">
    <location>
        <begin position="4940"/>
        <end position="4970"/>
    </location>
</feature>
<feature type="compositionally biased region" description="Low complexity" evidence="5">
    <location>
        <begin position="6006"/>
        <end position="6016"/>
    </location>
</feature>
<feature type="compositionally biased region" description="Polar residues" evidence="5">
    <location>
        <begin position="4051"/>
        <end position="4069"/>
    </location>
</feature>
<feature type="compositionally biased region" description="Basic and acidic residues" evidence="5">
    <location>
        <begin position="4899"/>
        <end position="4925"/>
    </location>
</feature>
<feature type="compositionally biased region" description="Polar residues" evidence="5">
    <location>
        <begin position="5899"/>
        <end position="5909"/>
    </location>
</feature>
<feature type="compositionally biased region" description="Low complexity" evidence="5">
    <location>
        <begin position="2683"/>
        <end position="2709"/>
    </location>
</feature>
<feature type="compositionally biased region" description="Polar residues" evidence="5">
    <location>
        <begin position="5840"/>
        <end position="5856"/>
    </location>
</feature>
<feature type="compositionally biased region" description="Basic residues" evidence="5">
    <location>
        <begin position="3517"/>
        <end position="3527"/>
    </location>
</feature>
<feature type="compositionally biased region" description="Low complexity" evidence="5">
    <location>
        <begin position="171"/>
        <end position="188"/>
    </location>
</feature>
<feature type="compositionally biased region" description="Basic and acidic residues" evidence="5">
    <location>
        <begin position="6163"/>
        <end position="6178"/>
    </location>
</feature>
<accession>A0A2C6KMC4</accession>
<feature type="compositionally biased region" description="Basic and acidic residues" evidence="5">
    <location>
        <begin position="5656"/>
        <end position="5674"/>
    </location>
</feature>
<feature type="compositionally biased region" description="Low complexity" evidence="5">
    <location>
        <begin position="4343"/>
        <end position="4355"/>
    </location>
</feature>
<feature type="compositionally biased region" description="Low complexity" evidence="5">
    <location>
        <begin position="7071"/>
        <end position="7082"/>
    </location>
</feature>
<feature type="compositionally biased region" description="Basic and acidic residues" evidence="5">
    <location>
        <begin position="4504"/>
        <end position="4518"/>
    </location>
</feature>
<evidence type="ECO:0000259" key="6">
    <source>
        <dbReference type="PROSITE" id="PS50016"/>
    </source>
</evidence>
<feature type="region of interest" description="Disordered" evidence="5">
    <location>
        <begin position="1849"/>
        <end position="1886"/>
    </location>
</feature>
<feature type="compositionally biased region" description="Gly residues" evidence="5">
    <location>
        <begin position="1445"/>
        <end position="1477"/>
    </location>
</feature>
<feature type="compositionally biased region" description="Polar residues" evidence="5">
    <location>
        <begin position="3146"/>
        <end position="3158"/>
    </location>
</feature>
<feature type="compositionally biased region" description="Basic residues" evidence="5">
    <location>
        <begin position="5977"/>
        <end position="5987"/>
    </location>
</feature>
<dbReference type="InterPro" id="IPR019786">
    <property type="entry name" value="Zinc_finger_PHD-type_CS"/>
</dbReference>
<evidence type="ECO:0000256" key="5">
    <source>
        <dbReference type="SAM" id="MobiDB-lite"/>
    </source>
</evidence>
<comment type="caution">
    <text evidence="8">The sequence shown here is derived from an EMBL/GenBank/DDBJ whole genome shotgun (WGS) entry which is preliminary data.</text>
</comment>
<feature type="region of interest" description="Disordered" evidence="5">
    <location>
        <begin position="2196"/>
        <end position="2288"/>
    </location>
</feature>
<feature type="compositionally biased region" description="Low complexity" evidence="5">
    <location>
        <begin position="2895"/>
        <end position="2909"/>
    </location>
</feature>
<feature type="compositionally biased region" description="Low complexity" evidence="5">
    <location>
        <begin position="775"/>
        <end position="785"/>
    </location>
</feature>
<dbReference type="InterPro" id="IPR013083">
    <property type="entry name" value="Znf_RING/FYVE/PHD"/>
</dbReference>
<feature type="compositionally biased region" description="Basic and acidic residues" evidence="5">
    <location>
        <begin position="3159"/>
        <end position="3169"/>
    </location>
</feature>
<evidence type="ECO:0000256" key="4">
    <source>
        <dbReference type="PROSITE-ProRule" id="PRU00146"/>
    </source>
</evidence>
<feature type="compositionally biased region" description="Basic and acidic residues" evidence="5">
    <location>
        <begin position="2001"/>
        <end position="2018"/>
    </location>
</feature>
<dbReference type="CDD" id="cd15492">
    <property type="entry name" value="PHD_BRPF_JADE_like"/>
    <property type="match status" value="1"/>
</dbReference>
<feature type="compositionally biased region" description="Low complexity" evidence="5">
    <location>
        <begin position="1727"/>
        <end position="1738"/>
    </location>
</feature>
<feature type="region of interest" description="Disordered" evidence="5">
    <location>
        <begin position="117"/>
        <end position="329"/>
    </location>
</feature>
<feature type="compositionally biased region" description="Polar residues" evidence="5">
    <location>
        <begin position="1335"/>
        <end position="1345"/>
    </location>
</feature>
<feature type="compositionally biased region" description="Basic and acidic residues" evidence="5">
    <location>
        <begin position="6951"/>
        <end position="6967"/>
    </location>
</feature>
<dbReference type="Gene3D" id="3.30.40.10">
    <property type="entry name" value="Zinc/RING finger domain, C3HC4 (zinc finger)"/>
    <property type="match status" value="5"/>
</dbReference>
<dbReference type="PANTHER" id="PTHR13793">
    <property type="entry name" value="PHD FINGER PROTEINS"/>
    <property type="match status" value="1"/>
</dbReference>
<feature type="compositionally biased region" description="Low complexity" evidence="5">
    <location>
        <begin position="3493"/>
        <end position="3508"/>
    </location>
</feature>
<feature type="region of interest" description="Disordered" evidence="5">
    <location>
        <begin position="4647"/>
        <end position="4709"/>
    </location>
</feature>
<feature type="compositionally biased region" description="Basic and acidic residues" evidence="5">
    <location>
        <begin position="5382"/>
        <end position="5394"/>
    </location>
</feature>
<feature type="region of interest" description="Disordered" evidence="5">
    <location>
        <begin position="2895"/>
        <end position="2981"/>
    </location>
</feature>